<protein>
    <submittedName>
        <fullName evidence="10">Phospholipid carrier-dependent glycosyltransferase</fullName>
    </submittedName>
</protein>
<evidence type="ECO:0000256" key="7">
    <source>
        <dbReference type="ARBA" id="ARBA00023136"/>
    </source>
</evidence>
<sequence>MSLIPTMLERLERGSAQLLDRLAARPRLAAAALLALALFTYLPGVFLLPPVDRTEIVYAQSSRGMLERHTWTDASYEGERFAFRPIGIYWLQAATGKALGKWSWHDIATYRLPSLIAGILAVLATWWLTRPIIGQRRAIIAAALFAVSPIVALQATLSIPEGPLLLSIVVAQLSLLRLYRALPGERKEEPWLALAFWAAQGFGMLLNALAVPILSLSTVAVLYVFDRRLDWLKRLRPLVGVPLMLVIAAPWILIRAHYDGVPFSGLTFGELIRALGGAQDMKWKAAPLTFTLAFALGFLPGALLLVPALKNLWRSRSAAIERFLFAWIVGYWLYLELIASKPALYTVQAMFPAAAVACALVLDREGKLALPPYMLRLPWWATLAGMLLLYVGGLWFAGVMPGVAVVIGAALVTALFTLSSLAATRGLAAAWLATAVAGFALFATFTFAVLMPHMRIGWPAPRIAEAVAPLRRCVTGPVGVVGFREPSTTFVLGRGANTNIESIAGWMAGGDDAIAVVEDRWQPDLAKALAARGAKAPPRLGCVEAFNVMRGCPLAFSIYNTGPDPLDPGCKIDARFTCMTPMPLAPEDSDPRSRCR</sequence>
<accession>A0A6I3KP84</accession>
<reference evidence="10 11" key="1">
    <citation type="submission" date="2019-11" db="EMBL/GenBank/DDBJ databases">
        <title>Identification of a novel strain.</title>
        <authorList>
            <person name="Xu Q."/>
            <person name="Wang G."/>
        </authorList>
    </citation>
    <scope>NUCLEOTIDE SEQUENCE [LARGE SCALE GENOMIC DNA]</scope>
    <source>
        <strain evidence="11">xq</strain>
    </source>
</reference>
<evidence type="ECO:0000256" key="1">
    <source>
        <dbReference type="ARBA" id="ARBA00004651"/>
    </source>
</evidence>
<keyword evidence="6 8" id="KW-1133">Transmembrane helix</keyword>
<feature type="transmembrane region" description="Helical" evidence="8">
    <location>
        <begin position="285"/>
        <end position="306"/>
    </location>
</feature>
<feature type="transmembrane region" description="Helical" evidence="8">
    <location>
        <begin position="191"/>
        <end position="215"/>
    </location>
</feature>
<dbReference type="PANTHER" id="PTHR33908">
    <property type="entry name" value="MANNOSYLTRANSFERASE YKCB-RELATED"/>
    <property type="match status" value="1"/>
</dbReference>
<dbReference type="AlphaFoldDB" id="A0A6I3KP84"/>
<dbReference type="RefSeq" id="WP_154740045.1">
    <property type="nucleotide sequence ID" value="NZ_WMBQ01000002.1"/>
</dbReference>
<evidence type="ECO:0000256" key="3">
    <source>
        <dbReference type="ARBA" id="ARBA00022676"/>
    </source>
</evidence>
<organism evidence="10 11">
    <name type="scientific">Hyphomicrobium album</name>
    <dbReference type="NCBI Taxonomy" id="2665159"/>
    <lineage>
        <taxon>Bacteria</taxon>
        <taxon>Pseudomonadati</taxon>
        <taxon>Pseudomonadota</taxon>
        <taxon>Alphaproteobacteria</taxon>
        <taxon>Hyphomicrobiales</taxon>
        <taxon>Hyphomicrobiaceae</taxon>
        <taxon>Hyphomicrobium</taxon>
    </lineage>
</organism>
<dbReference type="GO" id="GO:0009103">
    <property type="term" value="P:lipopolysaccharide biosynthetic process"/>
    <property type="evidence" value="ECO:0007669"/>
    <property type="project" value="TreeGrafter"/>
</dbReference>
<evidence type="ECO:0000256" key="4">
    <source>
        <dbReference type="ARBA" id="ARBA00022679"/>
    </source>
</evidence>
<keyword evidence="5 8" id="KW-0812">Transmembrane</keyword>
<name>A0A6I3KP84_9HYPH</name>
<feature type="domain" description="Glycosyltransferase RgtA/B/C/D-like" evidence="9">
    <location>
        <begin position="85"/>
        <end position="253"/>
    </location>
</feature>
<evidence type="ECO:0000256" key="5">
    <source>
        <dbReference type="ARBA" id="ARBA00022692"/>
    </source>
</evidence>
<dbReference type="EMBL" id="WMBQ01000002">
    <property type="protein sequence ID" value="MTD95506.1"/>
    <property type="molecule type" value="Genomic_DNA"/>
</dbReference>
<keyword evidence="11" id="KW-1185">Reference proteome</keyword>
<feature type="transmembrane region" description="Helical" evidence="8">
    <location>
        <begin position="235"/>
        <end position="254"/>
    </location>
</feature>
<feature type="transmembrane region" description="Helical" evidence="8">
    <location>
        <begin position="138"/>
        <end position="157"/>
    </location>
</feature>
<feature type="transmembrane region" description="Helical" evidence="8">
    <location>
        <begin position="342"/>
        <end position="362"/>
    </location>
</feature>
<comment type="caution">
    <text evidence="10">The sequence shown here is derived from an EMBL/GenBank/DDBJ whole genome shotgun (WGS) entry which is preliminary data.</text>
</comment>
<dbReference type="InterPro" id="IPR038731">
    <property type="entry name" value="RgtA/B/C-like"/>
</dbReference>
<proteinExistence type="predicted"/>
<gene>
    <name evidence="10" type="ORF">GIW81_14295</name>
</gene>
<feature type="transmembrane region" description="Helical" evidence="8">
    <location>
        <begin position="110"/>
        <end position="129"/>
    </location>
</feature>
<feature type="transmembrane region" description="Helical" evidence="8">
    <location>
        <begin position="429"/>
        <end position="450"/>
    </location>
</feature>
<dbReference type="GO" id="GO:0005886">
    <property type="term" value="C:plasma membrane"/>
    <property type="evidence" value="ECO:0007669"/>
    <property type="project" value="UniProtKB-SubCell"/>
</dbReference>
<feature type="transmembrane region" description="Helical" evidence="8">
    <location>
        <begin position="377"/>
        <end position="396"/>
    </location>
</feature>
<dbReference type="InterPro" id="IPR050297">
    <property type="entry name" value="LipidA_mod_glycosyltrf_83"/>
</dbReference>
<feature type="transmembrane region" description="Helical" evidence="8">
    <location>
        <begin position="318"/>
        <end position="335"/>
    </location>
</feature>
<keyword evidence="4 10" id="KW-0808">Transferase</keyword>
<dbReference type="Proteomes" id="UP000440694">
    <property type="component" value="Unassembled WGS sequence"/>
</dbReference>
<feature type="transmembrane region" description="Helical" evidence="8">
    <location>
        <begin position="28"/>
        <end position="48"/>
    </location>
</feature>
<dbReference type="GO" id="GO:0010041">
    <property type="term" value="P:response to iron(III) ion"/>
    <property type="evidence" value="ECO:0007669"/>
    <property type="project" value="TreeGrafter"/>
</dbReference>
<feature type="transmembrane region" description="Helical" evidence="8">
    <location>
        <begin position="403"/>
        <end position="423"/>
    </location>
</feature>
<keyword evidence="2" id="KW-1003">Cell membrane</keyword>
<dbReference type="GO" id="GO:0016763">
    <property type="term" value="F:pentosyltransferase activity"/>
    <property type="evidence" value="ECO:0007669"/>
    <property type="project" value="TreeGrafter"/>
</dbReference>
<evidence type="ECO:0000256" key="2">
    <source>
        <dbReference type="ARBA" id="ARBA00022475"/>
    </source>
</evidence>
<evidence type="ECO:0000259" key="9">
    <source>
        <dbReference type="Pfam" id="PF13231"/>
    </source>
</evidence>
<dbReference type="Pfam" id="PF13231">
    <property type="entry name" value="PMT_2"/>
    <property type="match status" value="1"/>
</dbReference>
<evidence type="ECO:0000313" key="10">
    <source>
        <dbReference type="EMBL" id="MTD95506.1"/>
    </source>
</evidence>
<evidence type="ECO:0000313" key="11">
    <source>
        <dbReference type="Proteomes" id="UP000440694"/>
    </source>
</evidence>
<evidence type="ECO:0000256" key="8">
    <source>
        <dbReference type="SAM" id="Phobius"/>
    </source>
</evidence>
<evidence type="ECO:0000256" key="6">
    <source>
        <dbReference type="ARBA" id="ARBA00022989"/>
    </source>
</evidence>
<comment type="subcellular location">
    <subcellularLocation>
        <location evidence="1">Cell membrane</location>
        <topology evidence="1">Multi-pass membrane protein</topology>
    </subcellularLocation>
</comment>
<keyword evidence="3" id="KW-0328">Glycosyltransferase</keyword>
<keyword evidence="7 8" id="KW-0472">Membrane</keyword>
<dbReference type="PANTHER" id="PTHR33908:SF3">
    <property type="entry name" value="UNDECAPRENYL PHOSPHATE-ALPHA-4-AMINO-4-DEOXY-L-ARABINOSE ARABINOSYL TRANSFERASE"/>
    <property type="match status" value="1"/>
</dbReference>